<dbReference type="Proteomes" id="UP001144347">
    <property type="component" value="Unassembled WGS sequence"/>
</dbReference>
<dbReference type="Pfam" id="PF00535">
    <property type="entry name" value="Glycos_transf_2"/>
    <property type="match status" value="1"/>
</dbReference>
<dbReference type="PANTHER" id="PTHR22916">
    <property type="entry name" value="GLYCOSYLTRANSFERASE"/>
    <property type="match status" value="1"/>
</dbReference>
<keyword evidence="3" id="KW-1185">Reference proteome</keyword>
<dbReference type="CDD" id="cd04196">
    <property type="entry name" value="GT_2_like_d"/>
    <property type="match status" value="1"/>
</dbReference>
<organism evidence="2 3">
    <name type="scientific">Pedobacter punctiformis</name>
    <dbReference type="NCBI Taxonomy" id="3004097"/>
    <lineage>
        <taxon>Bacteria</taxon>
        <taxon>Pseudomonadati</taxon>
        <taxon>Bacteroidota</taxon>
        <taxon>Sphingobacteriia</taxon>
        <taxon>Sphingobacteriales</taxon>
        <taxon>Sphingobacteriaceae</taxon>
        <taxon>Pedobacter</taxon>
    </lineage>
</organism>
<accession>A0ABT4L4S1</accession>
<dbReference type="EMBL" id="JAPWGM010000001">
    <property type="protein sequence ID" value="MCZ4242916.1"/>
    <property type="molecule type" value="Genomic_DNA"/>
</dbReference>
<dbReference type="Gene3D" id="3.90.550.10">
    <property type="entry name" value="Spore Coat Polysaccharide Biosynthesis Protein SpsA, Chain A"/>
    <property type="match status" value="1"/>
</dbReference>
<gene>
    <name evidence="2" type="ORF">O0955_02785</name>
</gene>
<evidence type="ECO:0000313" key="3">
    <source>
        <dbReference type="Proteomes" id="UP001144347"/>
    </source>
</evidence>
<dbReference type="RefSeq" id="WP_269425999.1">
    <property type="nucleotide sequence ID" value="NZ_JAPWGM010000001.1"/>
</dbReference>
<name>A0ABT4L4S1_9SPHI</name>
<dbReference type="SUPFAM" id="SSF53448">
    <property type="entry name" value="Nucleotide-diphospho-sugar transferases"/>
    <property type="match status" value="1"/>
</dbReference>
<feature type="domain" description="Glycosyltransferase 2-like" evidence="1">
    <location>
        <begin position="8"/>
        <end position="117"/>
    </location>
</feature>
<comment type="caution">
    <text evidence="2">The sequence shown here is derived from an EMBL/GenBank/DDBJ whole genome shotgun (WGS) entry which is preliminary data.</text>
</comment>
<evidence type="ECO:0000259" key="1">
    <source>
        <dbReference type="Pfam" id="PF00535"/>
    </source>
</evidence>
<dbReference type="InterPro" id="IPR029044">
    <property type="entry name" value="Nucleotide-diphossugar_trans"/>
</dbReference>
<dbReference type="InterPro" id="IPR001173">
    <property type="entry name" value="Glyco_trans_2-like"/>
</dbReference>
<dbReference type="PANTHER" id="PTHR22916:SF3">
    <property type="entry name" value="UDP-GLCNAC:BETAGAL BETA-1,3-N-ACETYLGLUCOSAMINYLTRANSFERASE-LIKE PROTEIN 1"/>
    <property type="match status" value="1"/>
</dbReference>
<proteinExistence type="predicted"/>
<reference evidence="2" key="1">
    <citation type="submission" date="2022-12" db="EMBL/GenBank/DDBJ databases">
        <title>Genome sequence of HCMS5-2.</title>
        <authorList>
            <person name="Woo H."/>
        </authorList>
    </citation>
    <scope>NUCLEOTIDE SEQUENCE</scope>
    <source>
        <strain evidence="2">HCMS5-2</strain>
    </source>
</reference>
<sequence>MTNSKINIVLATYNGQSYIEAQINSIIAQTYSNWELLIRDDGSTDKTLQIIKEFENVDNRINVLTDLKGNVRSCQNFSILMSQVSKDAQYVMFCDQDDIWLEDKIERSLYAMNTLEKAHGSDGPLMVYGTYRMIDHNGKDLQLAVPDYSTRPSLNLLLSQNYIYGCTMLINQKLLERSIPIPSTAENHDYWLALICAINNGHFSYIKQPLLLYRQHNLNVSGSYTNASLLNRVKRIFSIDEIQSIKKRLAMFISLKKSVINKSSQNALLLDNYIRVVSQGGFEAAKFCLNNNIRRKGKIQTLLYYFNLVRAKGTM</sequence>
<protein>
    <submittedName>
        <fullName evidence="2">Glycosyltransferase family 2 protein</fullName>
    </submittedName>
</protein>
<evidence type="ECO:0000313" key="2">
    <source>
        <dbReference type="EMBL" id="MCZ4242916.1"/>
    </source>
</evidence>